<gene>
    <name evidence="2" type="ORF">AMTR_s00178p00046510</name>
</gene>
<dbReference type="Proteomes" id="UP000017836">
    <property type="component" value="Unassembled WGS sequence"/>
</dbReference>
<proteinExistence type="predicted"/>
<dbReference type="AlphaFoldDB" id="W1PJX3"/>
<dbReference type="HOGENOM" id="CLU_131157_1_0_1"/>
<dbReference type="EMBL" id="KI392880">
    <property type="protein sequence ID" value="ERN10277.1"/>
    <property type="molecule type" value="Genomic_DNA"/>
</dbReference>
<feature type="region of interest" description="Disordered" evidence="1">
    <location>
        <begin position="1"/>
        <end position="31"/>
    </location>
</feature>
<reference evidence="3" key="1">
    <citation type="journal article" date="2013" name="Science">
        <title>The Amborella genome and the evolution of flowering plants.</title>
        <authorList>
            <consortium name="Amborella Genome Project"/>
        </authorList>
    </citation>
    <scope>NUCLEOTIDE SEQUENCE [LARGE SCALE GENOMIC DNA]</scope>
</reference>
<name>W1PJX3_AMBTC</name>
<evidence type="ECO:0000313" key="2">
    <source>
        <dbReference type="EMBL" id="ERN10277.1"/>
    </source>
</evidence>
<evidence type="ECO:0000256" key="1">
    <source>
        <dbReference type="SAM" id="MobiDB-lite"/>
    </source>
</evidence>
<sequence>IAFIGEHVRPREDANDGPVLNGELVPQDPQDSFEIPKIESKVVHKILKGIRPKPNLVHQNMMMGCDNSCLPVNLFMGID</sequence>
<feature type="non-terminal residue" evidence="2">
    <location>
        <position position="1"/>
    </location>
</feature>
<dbReference type="Gramene" id="ERN10277">
    <property type="protein sequence ID" value="ERN10277"/>
    <property type="gene ID" value="AMTR_s00178p00046510"/>
</dbReference>
<organism evidence="2 3">
    <name type="scientific">Amborella trichopoda</name>
    <dbReference type="NCBI Taxonomy" id="13333"/>
    <lineage>
        <taxon>Eukaryota</taxon>
        <taxon>Viridiplantae</taxon>
        <taxon>Streptophyta</taxon>
        <taxon>Embryophyta</taxon>
        <taxon>Tracheophyta</taxon>
        <taxon>Spermatophyta</taxon>
        <taxon>Magnoliopsida</taxon>
        <taxon>Amborellales</taxon>
        <taxon>Amborellaceae</taxon>
        <taxon>Amborella</taxon>
    </lineage>
</organism>
<protein>
    <submittedName>
        <fullName evidence="2">Uncharacterized protein</fullName>
    </submittedName>
</protein>
<keyword evidence="3" id="KW-1185">Reference proteome</keyword>
<feature type="compositionally biased region" description="Basic and acidic residues" evidence="1">
    <location>
        <begin position="1"/>
        <end position="14"/>
    </location>
</feature>
<accession>W1PJX3</accession>
<evidence type="ECO:0000313" key="3">
    <source>
        <dbReference type="Proteomes" id="UP000017836"/>
    </source>
</evidence>